<name>A0ABQ2UTE7_9ACTN</name>
<comment type="caution">
    <text evidence="2">The sequence shown here is derived from an EMBL/GenBank/DDBJ whole genome shotgun (WGS) entry which is preliminary data.</text>
</comment>
<dbReference type="EMBL" id="BMRP01000003">
    <property type="protein sequence ID" value="GGU50643.1"/>
    <property type="molecule type" value="Genomic_DNA"/>
</dbReference>
<keyword evidence="3" id="KW-1185">Reference proteome</keyword>
<feature type="region of interest" description="Disordered" evidence="1">
    <location>
        <begin position="1"/>
        <end position="45"/>
    </location>
</feature>
<feature type="compositionally biased region" description="Basic and acidic residues" evidence="1">
    <location>
        <begin position="17"/>
        <end position="26"/>
    </location>
</feature>
<dbReference type="Proteomes" id="UP000654471">
    <property type="component" value="Unassembled WGS sequence"/>
</dbReference>
<feature type="compositionally biased region" description="Low complexity" evidence="1">
    <location>
        <begin position="1"/>
        <end position="16"/>
    </location>
</feature>
<protein>
    <submittedName>
        <fullName evidence="2">Uncharacterized protein</fullName>
    </submittedName>
</protein>
<sequence>MPATAAAPASAAPTTALRDKGEDTRAEGAAAAGEEAKRDEGPEDVMSLVMTVTVPVLRHADVRDLPDPSRMRP</sequence>
<reference evidence="3" key="1">
    <citation type="journal article" date="2019" name="Int. J. Syst. Evol. Microbiol.">
        <title>The Global Catalogue of Microorganisms (GCM) 10K type strain sequencing project: providing services to taxonomists for standard genome sequencing and annotation.</title>
        <authorList>
            <consortium name="The Broad Institute Genomics Platform"/>
            <consortium name="The Broad Institute Genome Sequencing Center for Infectious Disease"/>
            <person name="Wu L."/>
            <person name="Ma J."/>
        </authorList>
    </citation>
    <scope>NUCLEOTIDE SEQUENCE [LARGE SCALE GENOMIC DNA]</scope>
    <source>
        <strain evidence="3">JCM 3399</strain>
    </source>
</reference>
<evidence type="ECO:0000313" key="2">
    <source>
        <dbReference type="EMBL" id="GGU50643.1"/>
    </source>
</evidence>
<gene>
    <name evidence="2" type="ORF">GCM10010211_13820</name>
</gene>
<evidence type="ECO:0000313" key="3">
    <source>
        <dbReference type="Proteomes" id="UP000654471"/>
    </source>
</evidence>
<organism evidence="2 3">
    <name type="scientific">Streptomyces albospinus</name>
    <dbReference type="NCBI Taxonomy" id="285515"/>
    <lineage>
        <taxon>Bacteria</taxon>
        <taxon>Bacillati</taxon>
        <taxon>Actinomycetota</taxon>
        <taxon>Actinomycetes</taxon>
        <taxon>Kitasatosporales</taxon>
        <taxon>Streptomycetaceae</taxon>
        <taxon>Streptomyces</taxon>
    </lineage>
</organism>
<accession>A0ABQ2UTE7</accession>
<proteinExistence type="predicted"/>
<evidence type="ECO:0000256" key="1">
    <source>
        <dbReference type="SAM" id="MobiDB-lite"/>
    </source>
</evidence>